<gene>
    <name evidence="4" type="ORF">J8J14_22915</name>
</gene>
<dbReference type="CDD" id="cd13578">
    <property type="entry name" value="PBP2_Bug27"/>
    <property type="match status" value="1"/>
</dbReference>
<evidence type="ECO:0000313" key="5">
    <source>
        <dbReference type="Proteomes" id="UP000681594"/>
    </source>
</evidence>
<reference evidence="4 5" key="1">
    <citation type="submission" date="2021-03" db="EMBL/GenBank/DDBJ databases">
        <authorList>
            <person name="So Y."/>
        </authorList>
    </citation>
    <scope>NUCLEOTIDE SEQUENCE [LARGE SCALE GENOMIC DNA]</scope>
    <source>
        <strain evidence="4 5">SSH11</strain>
    </source>
</reference>
<accession>A0ABS4AKP8</accession>
<dbReference type="EMBL" id="JAGIZB010000045">
    <property type="protein sequence ID" value="MBP0447614.1"/>
    <property type="molecule type" value="Genomic_DNA"/>
</dbReference>
<feature type="signal peptide" evidence="3">
    <location>
        <begin position="1"/>
        <end position="21"/>
    </location>
</feature>
<dbReference type="SUPFAM" id="SSF53850">
    <property type="entry name" value="Periplasmic binding protein-like II"/>
    <property type="match status" value="1"/>
</dbReference>
<comment type="caution">
    <text evidence="4">The sequence shown here is derived from an EMBL/GenBank/DDBJ whole genome shotgun (WGS) entry which is preliminary data.</text>
</comment>
<evidence type="ECO:0000256" key="3">
    <source>
        <dbReference type="SAM" id="SignalP"/>
    </source>
</evidence>
<evidence type="ECO:0000256" key="2">
    <source>
        <dbReference type="SAM" id="MobiDB-lite"/>
    </source>
</evidence>
<keyword evidence="5" id="KW-1185">Reference proteome</keyword>
<evidence type="ECO:0000313" key="4">
    <source>
        <dbReference type="EMBL" id="MBP0447614.1"/>
    </source>
</evidence>
<comment type="similarity">
    <text evidence="1">Belongs to the UPF0065 (bug) family.</text>
</comment>
<feature type="chain" id="PRO_5046897614" evidence="3">
    <location>
        <begin position="22"/>
        <end position="335"/>
    </location>
</feature>
<dbReference type="PANTHER" id="PTHR42928">
    <property type="entry name" value="TRICARBOXYLATE-BINDING PROTEIN"/>
    <property type="match status" value="1"/>
</dbReference>
<keyword evidence="3" id="KW-0732">Signal</keyword>
<dbReference type="InterPro" id="IPR042100">
    <property type="entry name" value="Bug_dom1"/>
</dbReference>
<dbReference type="InterPro" id="IPR005064">
    <property type="entry name" value="BUG"/>
</dbReference>
<dbReference type="Gene3D" id="3.40.190.10">
    <property type="entry name" value="Periplasmic binding protein-like II"/>
    <property type="match status" value="1"/>
</dbReference>
<name>A0ABS4AKP8_9PROT</name>
<dbReference type="PANTHER" id="PTHR42928:SF5">
    <property type="entry name" value="BLR1237 PROTEIN"/>
    <property type="match status" value="1"/>
</dbReference>
<feature type="compositionally biased region" description="Low complexity" evidence="2">
    <location>
        <begin position="20"/>
        <end position="35"/>
    </location>
</feature>
<dbReference type="Proteomes" id="UP000681594">
    <property type="component" value="Unassembled WGS sequence"/>
</dbReference>
<sequence>MQRRHLLPLLAAPALITRAQAQGTSQGTSQGSPQGTGQGRPITLIVPYAAGGGTDIVARELAPILMEQLGQNVIVENRGGAAGHVGATAVARARPDGTTLLFAVSTNIVVNPHLQRNDRINLSTALAPVTKASSYQYVLVIDPKVQANTLQELIAAGKRPGAGFTFSSGGVGSNNHLAGVLFAEAAGLEMEHISYRGTAPALQDVVAGRVTMNFSSPPPAVPLAKDGRLRAIAVTGEHRLPSLPEVPTLSEAGLPGIVILGWHGIFAPAGTPDAEMSRLEAAANKAIRDPRFARSLERDGLEVAAAQPRADFAKAIREEYDFWGRKVRELDLKAE</sequence>
<dbReference type="Pfam" id="PF03401">
    <property type="entry name" value="TctC"/>
    <property type="match status" value="1"/>
</dbReference>
<dbReference type="PIRSF" id="PIRSF017082">
    <property type="entry name" value="YflP"/>
    <property type="match status" value="1"/>
</dbReference>
<feature type="region of interest" description="Disordered" evidence="2">
    <location>
        <begin position="20"/>
        <end position="39"/>
    </location>
</feature>
<dbReference type="RefSeq" id="WP_209381881.1">
    <property type="nucleotide sequence ID" value="NZ_JAGIZB010000045.1"/>
</dbReference>
<organism evidence="4 5">
    <name type="scientific">Pararoseomonas baculiformis</name>
    <dbReference type="NCBI Taxonomy" id="2820812"/>
    <lineage>
        <taxon>Bacteria</taxon>
        <taxon>Pseudomonadati</taxon>
        <taxon>Pseudomonadota</taxon>
        <taxon>Alphaproteobacteria</taxon>
        <taxon>Acetobacterales</taxon>
        <taxon>Acetobacteraceae</taxon>
        <taxon>Pararoseomonas</taxon>
    </lineage>
</organism>
<dbReference type="Gene3D" id="3.40.190.150">
    <property type="entry name" value="Bordetella uptake gene, domain 1"/>
    <property type="match status" value="1"/>
</dbReference>
<protein>
    <submittedName>
        <fullName evidence="4">Tripartite tricarboxylate transporter substrate binding protein</fullName>
    </submittedName>
</protein>
<evidence type="ECO:0000256" key="1">
    <source>
        <dbReference type="ARBA" id="ARBA00006987"/>
    </source>
</evidence>
<proteinExistence type="inferred from homology"/>